<feature type="transmembrane region" description="Helical" evidence="6">
    <location>
        <begin position="223"/>
        <end position="244"/>
    </location>
</feature>
<feature type="transmembrane region" description="Helical" evidence="6">
    <location>
        <begin position="259"/>
        <end position="281"/>
    </location>
</feature>
<comment type="similarity">
    <text evidence="5">Belongs to the major facilitator superfamily. Sugar transporter (TC 2.A.1.1) family.</text>
</comment>
<keyword evidence="4 6" id="KW-0472">Membrane</keyword>
<dbReference type="GO" id="GO:0055056">
    <property type="term" value="F:D-glucose transmembrane transporter activity"/>
    <property type="evidence" value="ECO:0007669"/>
    <property type="project" value="TreeGrafter"/>
</dbReference>
<evidence type="ECO:0000256" key="4">
    <source>
        <dbReference type="ARBA" id="ARBA00023136"/>
    </source>
</evidence>
<accession>A0A8T2K7L9</accession>
<evidence type="ECO:0000313" key="8">
    <source>
        <dbReference type="EMBL" id="KAG8453505.1"/>
    </source>
</evidence>
<dbReference type="PROSITE" id="PS00217">
    <property type="entry name" value="SUGAR_TRANSPORT_2"/>
    <property type="match status" value="1"/>
</dbReference>
<reference evidence="8" key="1">
    <citation type="thesis" date="2020" institute="ProQuest LLC" country="789 East Eisenhower Parkway, Ann Arbor, MI, USA">
        <title>Comparative Genomics and Chromosome Evolution.</title>
        <authorList>
            <person name="Mudd A.B."/>
        </authorList>
    </citation>
    <scope>NUCLEOTIDE SEQUENCE</scope>
    <source>
        <strain evidence="8">Female2</strain>
        <tissue evidence="8">Blood</tissue>
    </source>
</reference>
<dbReference type="Gene3D" id="1.20.1250.20">
    <property type="entry name" value="MFS general substrate transporter like domains"/>
    <property type="match status" value="1"/>
</dbReference>
<comment type="subcellular location">
    <subcellularLocation>
        <location evidence="1">Membrane</location>
        <topology evidence="1">Multi-pass membrane protein</topology>
    </subcellularLocation>
</comment>
<dbReference type="PANTHER" id="PTHR23503:SF35">
    <property type="entry name" value="SOLUTE CARRIER FAMILY 2, FACILITATED GLUCOSE TRANSPORTER MEMBER 9"/>
    <property type="match status" value="1"/>
</dbReference>
<dbReference type="Pfam" id="PF00083">
    <property type="entry name" value="Sugar_tr"/>
    <property type="match status" value="1"/>
</dbReference>
<dbReference type="Proteomes" id="UP000812440">
    <property type="component" value="Chromosome 1"/>
</dbReference>
<dbReference type="InterPro" id="IPR005828">
    <property type="entry name" value="MFS_sugar_transport-like"/>
</dbReference>
<feature type="transmembrane region" description="Helical" evidence="6">
    <location>
        <begin position="355"/>
        <end position="375"/>
    </location>
</feature>
<feature type="transmembrane region" description="Helical" evidence="6">
    <location>
        <begin position="107"/>
        <end position="131"/>
    </location>
</feature>
<dbReference type="SUPFAM" id="SSF103473">
    <property type="entry name" value="MFS general substrate transporter"/>
    <property type="match status" value="1"/>
</dbReference>
<dbReference type="GO" id="GO:0005886">
    <property type="term" value="C:plasma membrane"/>
    <property type="evidence" value="ECO:0007669"/>
    <property type="project" value="TreeGrafter"/>
</dbReference>
<feature type="transmembrane region" description="Helical" evidence="6">
    <location>
        <begin position="47"/>
        <end position="68"/>
    </location>
</feature>
<feature type="transmembrane region" description="Helical" evidence="6">
    <location>
        <begin position="387"/>
        <end position="405"/>
    </location>
</feature>
<feature type="domain" description="Major facilitator superfamily (MFS) profile" evidence="7">
    <location>
        <begin position="1"/>
        <end position="409"/>
    </location>
</feature>
<dbReference type="FunFam" id="1.20.1250.20:FF:000029">
    <property type="entry name" value="solute carrier family 2, facilitated glucose transporter member 4"/>
    <property type="match status" value="1"/>
</dbReference>
<proteinExistence type="inferred from homology"/>
<dbReference type="GO" id="GO:0070837">
    <property type="term" value="P:dehydroascorbic acid transport"/>
    <property type="evidence" value="ECO:0007669"/>
    <property type="project" value="TreeGrafter"/>
</dbReference>
<dbReference type="InterPro" id="IPR003663">
    <property type="entry name" value="Sugar/inositol_transpt"/>
</dbReference>
<dbReference type="InterPro" id="IPR020846">
    <property type="entry name" value="MFS_dom"/>
</dbReference>
<dbReference type="PROSITE" id="PS00216">
    <property type="entry name" value="SUGAR_TRANSPORT_1"/>
    <property type="match status" value="1"/>
</dbReference>
<evidence type="ECO:0000256" key="2">
    <source>
        <dbReference type="ARBA" id="ARBA00022692"/>
    </source>
</evidence>
<keyword evidence="3 6" id="KW-1133">Transmembrane helix</keyword>
<evidence type="ECO:0000256" key="3">
    <source>
        <dbReference type="ARBA" id="ARBA00022989"/>
    </source>
</evidence>
<feature type="transmembrane region" description="Helical" evidence="6">
    <location>
        <begin position="74"/>
        <end position="95"/>
    </location>
</feature>
<gene>
    <name evidence="8" type="ORF">GDO86_000218</name>
</gene>
<comment type="caution">
    <text evidence="8">The sequence shown here is derived from an EMBL/GenBank/DDBJ whole genome shotgun (WGS) entry which is preliminary data.</text>
</comment>
<dbReference type="EMBL" id="JAACNH010000001">
    <property type="protein sequence ID" value="KAG8453505.1"/>
    <property type="molecule type" value="Genomic_DNA"/>
</dbReference>
<evidence type="ECO:0000256" key="1">
    <source>
        <dbReference type="ARBA" id="ARBA00004141"/>
    </source>
</evidence>
<feature type="transmembrane region" description="Helical" evidence="6">
    <location>
        <begin position="316"/>
        <end position="343"/>
    </location>
</feature>
<keyword evidence="9" id="KW-1185">Reference proteome</keyword>
<dbReference type="InterPro" id="IPR036259">
    <property type="entry name" value="MFS_trans_sf"/>
</dbReference>
<evidence type="ECO:0000313" key="9">
    <source>
        <dbReference type="Proteomes" id="UP000812440"/>
    </source>
</evidence>
<protein>
    <recommendedName>
        <fullName evidence="7">Major facilitator superfamily (MFS) profile domain-containing protein</fullName>
    </recommendedName>
</protein>
<feature type="transmembrane region" description="Helical" evidence="6">
    <location>
        <begin position="137"/>
        <end position="158"/>
    </location>
</feature>
<dbReference type="PROSITE" id="PS50850">
    <property type="entry name" value="MFS"/>
    <property type="match status" value="1"/>
</dbReference>
<evidence type="ECO:0000259" key="7">
    <source>
        <dbReference type="PROSITE" id="PS50850"/>
    </source>
</evidence>
<dbReference type="AlphaFoldDB" id="A0A8T2K7L9"/>
<keyword evidence="5" id="KW-0813">Transport</keyword>
<evidence type="ECO:0000256" key="6">
    <source>
        <dbReference type="SAM" id="Phobius"/>
    </source>
</evidence>
<dbReference type="PANTHER" id="PTHR23503">
    <property type="entry name" value="SOLUTE CARRIER FAMILY 2"/>
    <property type="match status" value="1"/>
</dbReference>
<dbReference type="InterPro" id="IPR045263">
    <property type="entry name" value="GLUT"/>
</dbReference>
<evidence type="ECO:0000256" key="5">
    <source>
        <dbReference type="RuleBase" id="RU003346"/>
    </source>
</evidence>
<dbReference type="PRINTS" id="PR00171">
    <property type="entry name" value="SUGRTRNSPORT"/>
</dbReference>
<dbReference type="InterPro" id="IPR005829">
    <property type="entry name" value="Sugar_transporter_CS"/>
</dbReference>
<dbReference type="GO" id="GO:0046323">
    <property type="term" value="P:D-glucose import"/>
    <property type="evidence" value="ECO:0007669"/>
    <property type="project" value="TreeGrafter"/>
</dbReference>
<keyword evidence="2 6" id="KW-0812">Transmembrane</keyword>
<name>A0A8T2K7L9_9PIPI</name>
<dbReference type="OrthoDB" id="4540492at2759"/>
<dbReference type="NCBIfam" id="TIGR00879">
    <property type="entry name" value="SP"/>
    <property type="match status" value="1"/>
</dbReference>
<sequence>MRYNQPVSKGTITLLWSITVSAFAVGGLVGALIAIPMVNKLGRKATMLLNNIFAITAALLMALANLAGVPEMILVGRFIMGIDSGIGLSTLPMYINEISPKHIRGSLGQVTAIFICLGVFTGQILGLPQIFGRESVWPFLFGFILLPALIQLMILPFLPESPRYLLLEKQDRNRAEKAFRAILGKKDVSQEIKEALEETRKQRNMRLVTVLELLNTRSVKWQIITVIVTMASYQLCGINAIWFYTKNIFTEAGIPPENIPYITLSTGSIEIVASIIASLFIEKLGRRILLIGGFGLMALFFGILTISLTFQHYAYWVPYVSILCILAIIASFCIGPGGIPFVLVGELFQQTQRPAAFMIAGSVNWISNFTVGLVFPLIQEGLDNYCFLVFAALCLVGAMYEYFILPETKNKSFIEINQSFAKINKIPTTVKETRNDLSEARSYEDTAGSSVLTVQHNEMELENIEKTHSF</sequence>
<feature type="transmembrane region" description="Helical" evidence="6">
    <location>
        <begin position="12"/>
        <end position="35"/>
    </location>
</feature>
<feature type="transmembrane region" description="Helical" evidence="6">
    <location>
        <begin position="288"/>
        <end position="310"/>
    </location>
</feature>
<organism evidence="8 9">
    <name type="scientific">Hymenochirus boettgeri</name>
    <name type="common">Congo dwarf clawed frog</name>
    <dbReference type="NCBI Taxonomy" id="247094"/>
    <lineage>
        <taxon>Eukaryota</taxon>
        <taxon>Metazoa</taxon>
        <taxon>Chordata</taxon>
        <taxon>Craniata</taxon>
        <taxon>Vertebrata</taxon>
        <taxon>Euteleostomi</taxon>
        <taxon>Amphibia</taxon>
        <taxon>Batrachia</taxon>
        <taxon>Anura</taxon>
        <taxon>Pipoidea</taxon>
        <taxon>Pipidae</taxon>
        <taxon>Pipinae</taxon>
        <taxon>Hymenochirus</taxon>
    </lineage>
</organism>